<evidence type="ECO:0000313" key="9">
    <source>
        <dbReference type="Proteomes" id="UP000507470"/>
    </source>
</evidence>
<evidence type="ECO:0000256" key="5">
    <source>
        <dbReference type="ARBA" id="ARBA00022859"/>
    </source>
</evidence>
<keyword evidence="5" id="KW-0391">Immunity</keyword>
<evidence type="ECO:0000256" key="3">
    <source>
        <dbReference type="ARBA" id="ARBA00022588"/>
    </source>
</evidence>
<dbReference type="PROSITE" id="PS50017">
    <property type="entry name" value="DEATH_DOMAIN"/>
    <property type="match status" value="1"/>
</dbReference>
<keyword evidence="4" id="KW-0832">Ubl conjugation</keyword>
<sequence length="446" mass="50975">MMFHKYHALKVLQKEEVLFSSKLNPVEILPHLTSMSEMSKQEIKCEQNNKGERIATQHLLKRIRQQDKCLIEFIRALRDPEICQTDLADMLDPNHLLDTGKKCDQPAPSVPLETKAVRVTEATTPPIYNGATQLRHLPFSVMKILQILDYDEKWKDLAEYLGYTVEEVQHLQTTPKSCTEKLIANWSSGDKPVQATVENLFTALDFMERKDIMCDLEQILNYKFKKQESEKPSFIFDSKETFFDIQDRKSHDNKATILYDRTNVSKTPTEEGDMFQSIEIDGVSLETKFSAQDERELKSFRSANYASSHIPENIPRQETEKPNVLVQNGENDKDKRMEKQIFPDKSSPNTYCNTEPFSIENNALQSINEQKSENVSKINTTETSSSAQQQKVENTDPIIDVGNNNTKYVHKNMTDKIIDIVKSKPLVVGSVIGALSLGLIAYSRNS</sequence>
<accession>A0A6J8CYR7</accession>
<evidence type="ECO:0000259" key="7">
    <source>
        <dbReference type="PROSITE" id="PS50017"/>
    </source>
</evidence>
<feature type="domain" description="Death" evidence="7">
    <location>
        <begin position="152"/>
        <end position="220"/>
    </location>
</feature>
<name>A0A6J8CYR7_MYTCO</name>
<keyword evidence="2" id="KW-0597">Phosphoprotein</keyword>
<dbReference type="InterPro" id="IPR000488">
    <property type="entry name" value="Death_dom"/>
</dbReference>
<feature type="region of interest" description="Disordered" evidence="6">
    <location>
        <begin position="371"/>
        <end position="390"/>
    </location>
</feature>
<evidence type="ECO:0000256" key="2">
    <source>
        <dbReference type="ARBA" id="ARBA00022553"/>
    </source>
</evidence>
<dbReference type="Pfam" id="PF00531">
    <property type="entry name" value="Death"/>
    <property type="match status" value="1"/>
</dbReference>
<evidence type="ECO:0000256" key="1">
    <source>
        <dbReference type="ARBA" id="ARBA00022499"/>
    </source>
</evidence>
<protein>
    <recommendedName>
        <fullName evidence="7">Death domain-containing protein</fullName>
    </recommendedName>
</protein>
<dbReference type="GO" id="GO:0007165">
    <property type="term" value="P:signal transduction"/>
    <property type="evidence" value="ECO:0007669"/>
    <property type="project" value="InterPro"/>
</dbReference>
<dbReference type="EMBL" id="CACVKT020006157">
    <property type="protein sequence ID" value="CAC5400040.1"/>
    <property type="molecule type" value="Genomic_DNA"/>
</dbReference>
<dbReference type="InterPro" id="IPR011029">
    <property type="entry name" value="DEATH-like_dom_sf"/>
</dbReference>
<feature type="compositionally biased region" description="Basic and acidic residues" evidence="6">
    <location>
        <begin position="330"/>
        <end position="342"/>
    </location>
</feature>
<dbReference type="GO" id="GO:0045087">
    <property type="term" value="P:innate immune response"/>
    <property type="evidence" value="ECO:0007669"/>
    <property type="project" value="UniProtKB-KW"/>
</dbReference>
<keyword evidence="3" id="KW-0399">Innate immunity</keyword>
<proteinExistence type="predicted"/>
<reference evidence="8 9" key="1">
    <citation type="submission" date="2020-06" db="EMBL/GenBank/DDBJ databases">
        <authorList>
            <person name="Li R."/>
            <person name="Bekaert M."/>
        </authorList>
    </citation>
    <scope>NUCLEOTIDE SEQUENCE [LARGE SCALE GENOMIC DNA]</scope>
    <source>
        <strain evidence="9">wild</strain>
    </source>
</reference>
<dbReference type="Pfam" id="PF16739">
    <property type="entry name" value="CARD_2"/>
    <property type="match status" value="1"/>
</dbReference>
<dbReference type="SUPFAM" id="SSF47986">
    <property type="entry name" value="DEATH domain"/>
    <property type="match status" value="1"/>
</dbReference>
<evidence type="ECO:0000256" key="6">
    <source>
        <dbReference type="SAM" id="MobiDB-lite"/>
    </source>
</evidence>
<dbReference type="GO" id="GO:0005737">
    <property type="term" value="C:cytoplasm"/>
    <property type="evidence" value="ECO:0007669"/>
    <property type="project" value="UniProtKB-ARBA"/>
</dbReference>
<dbReference type="Proteomes" id="UP000507470">
    <property type="component" value="Unassembled WGS sequence"/>
</dbReference>
<organism evidence="8 9">
    <name type="scientific">Mytilus coruscus</name>
    <name type="common">Sea mussel</name>
    <dbReference type="NCBI Taxonomy" id="42192"/>
    <lineage>
        <taxon>Eukaryota</taxon>
        <taxon>Metazoa</taxon>
        <taxon>Spiralia</taxon>
        <taxon>Lophotrochozoa</taxon>
        <taxon>Mollusca</taxon>
        <taxon>Bivalvia</taxon>
        <taxon>Autobranchia</taxon>
        <taxon>Pteriomorphia</taxon>
        <taxon>Mytilida</taxon>
        <taxon>Mytiloidea</taxon>
        <taxon>Mytilidae</taxon>
        <taxon>Mytilinae</taxon>
        <taxon>Mytilus</taxon>
    </lineage>
</organism>
<keyword evidence="1" id="KW-1017">Isopeptide bond</keyword>
<evidence type="ECO:0000256" key="4">
    <source>
        <dbReference type="ARBA" id="ARBA00022843"/>
    </source>
</evidence>
<dbReference type="AlphaFoldDB" id="A0A6J8CYR7"/>
<dbReference type="OrthoDB" id="6158275at2759"/>
<dbReference type="Gene3D" id="1.10.533.10">
    <property type="entry name" value="Death Domain, Fas"/>
    <property type="match status" value="2"/>
</dbReference>
<feature type="region of interest" description="Disordered" evidence="6">
    <location>
        <begin position="308"/>
        <end position="351"/>
    </location>
</feature>
<dbReference type="InterPro" id="IPR031964">
    <property type="entry name" value="CARD_dom"/>
</dbReference>
<gene>
    <name evidence="8" type="ORF">MCOR_34258</name>
</gene>
<evidence type="ECO:0000313" key="8">
    <source>
        <dbReference type="EMBL" id="CAC5400040.1"/>
    </source>
</evidence>
<keyword evidence="9" id="KW-1185">Reference proteome</keyword>